<organism evidence="1 2">
    <name type="scientific">Sphingobacterium tabacisoli</name>
    <dbReference type="NCBI Taxonomy" id="2044855"/>
    <lineage>
        <taxon>Bacteria</taxon>
        <taxon>Pseudomonadati</taxon>
        <taxon>Bacteroidota</taxon>
        <taxon>Sphingobacteriia</taxon>
        <taxon>Sphingobacteriales</taxon>
        <taxon>Sphingobacteriaceae</taxon>
        <taxon>Sphingobacterium</taxon>
    </lineage>
</organism>
<accession>A0ABW5L7A7</accession>
<evidence type="ECO:0000313" key="2">
    <source>
        <dbReference type="Proteomes" id="UP001597440"/>
    </source>
</evidence>
<comment type="caution">
    <text evidence="1">The sequence shown here is derived from an EMBL/GenBank/DDBJ whole genome shotgun (WGS) entry which is preliminary data.</text>
</comment>
<dbReference type="PANTHER" id="PTHR34472">
    <property type="entry name" value="SULFUR CARRIER PROTEIN THIS"/>
    <property type="match status" value="1"/>
</dbReference>
<dbReference type="RefSeq" id="WP_210352774.1">
    <property type="nucleotide sequence ID" value="NZ_JAEQMU010000001.1"/>
</dbReference>
<dbReference type="CDD" id="cd00565">
    <property type="entry name" value="Ubl_ThiS"/>
    <property type="match status" value="1"/>
</dbReference>
<dbReference type="InterPro" id="IPR012675">
    <property type="entry name" value="Beta-grasp_dom_sf"/>
</dbReference>
<dbReference type="NCBIfam" id="TIGR01683">
    <property type="entry name" value="thiS"/>
    <property type="match status" value="1"/>
</dbReference>
<dbReference type="Pfam" id="PF02597">
    <property type="entry name" value="ThiS"/>
    <property type="match status" value="1"/>
</dbReference>
<dbReference type="PANTHER" id="PTHR34472:SF1">
    <property type="entry name" value="SULFUR CARRIER PROTEIN THIS"/>
    <property type="match status" value="1"/>
</dbReference>
<reference evidence="2" key="1">
    <citation type="journal article" date="2019" name="Int. J. Syst. Evol. Microbiol.">
        <title>The Global Catalogue of Microorganisms (GCM) 10K type strain sequencing project: providing services to taxonomists for standard genome sequencing and annotation.</title>
        <authorList>
            <consortium name="The Broad Institute Genomics Platform"/>
            <consortium name="The Broad Institute Genome Sequencing Center for Infectious Disease"/>
            <person name="Wu L."/>
            <person name="Ma J."/>
        </authorList>
    </citation>
    <scope>NUCLEOTIDE SEQUENCE [LARGE SCALE GENOMIC DNA]</scope>
    <source>
        <strain evidence="2">KCTC 52298</strain>
    </source>
</reference>
<gene>
    <name evidence="1" type="primary">thiS</name>
    <name evidence="1" type="ORF">ACFSQW_17280</name>
</gene>
<evidence type="ECO:0000313" key="1">
    <source>
        <dbReference type="EMBL" id="MFD2556150.1"/>
    </source>
</evidence>
<dbReference type="Gene3D" id="3.10.20.30">
    <property type="match status" value="1"/>
</dbReference>
<sequence length="70" mass="7726">MQIKVNNQFHQLRDDLPHSLADTLSTLIPDLKSNGIAVALNNQVVPRKDWQATPISNHDKILIITATQGG</sequence>
<dbReference type="InterPro" id="IPR016155">
    <property type="entry name" value="Mopterin_synth/thiamin_S_b"/>
</dbReference>
<dbReference type="SUPFAM" id="SSF54285">
    <property type="entry name" value="MoaD/ThiS"/>
    <property type="match status" value="1"/>
</dbReference>
<dbReference type="EMBL" id="JBHULD010000018">
    <property type="protein sequence ID" value="MFD2556150.1"/>
    <property type="molecule type" value="Genomic_DNA"/>
</dbReference>
<protein>
    <submittedName>
        <fullName evidence="1">Sulfur carrier protein ThiS</fullName>
    </submittedName>
</protein>
<keyword evidence="2" id="KW-1185">Reference proteome</keyword>
<dbReference type="InterPro" id="IPR003749">
    <property type="entry name" value="ThiS/MoaD-like"/>
</dbReference>
<dbReference type="InterPro" id="IPR010035">
    <property type="entry name" value="Thi_S"/>
</dbReference>
<proteinExistence type="predicted"/>
<dbReference type="Proteomes" id="UP001597440">
    <property type="component" value="Unassembled WGS sequence"/>
</dbReference>
<name>A0ABW5L7A7_9SPHI</name>